<organism evidence="10 11">
    <name type="scientific">Adineta ricciae</name>
    <name type="common">Rotifer</name>
    <dbReference type="NCBI Taxonomy" id="249248"/>
    <lineage>
        <taxon>Eukaryota</taxon>
        <taxon>Metazoa</taxon>
        <taxon>Spiralia</taxon>
        <taxon>Gnathifera</taxon>
        <taxon>Rotifera</taxon>
        <taxon>Eurotatoria</taxon>
        <taxon>Bdelloidea</taxon>
        <taxon>Adinetida</taxon>
        <taxon>Adinetidae</taxon>
        <taxon>Adineta</taxon>
    </lineage>
</organism>
<dbReference type="Gene3D" id="2.60.40.10">
    <property type="entry name" value="Immunoglobulins"/>
    <property type="match status" value="1"/>
</dbReference>
<dbReference type="OrthoDB" id="5985519at2759"/>
<dbReference type="PANTHER" id="PTHR14186">
    <property type="entry name" value="INSULIN-LIKE GROWTH FACTOR BINDING PROTEIN-RELATED"/>
    <property type="match status" value="1"/>
</dbReference>
<evidence type="ECO:0000256" key="2">
    <source>
        <dbReference type="ARBA" id="ARBA00022525"/>
    </source>
</evidence>
<dbReference type="PROSITE" id="PS50835">
    <property type="entry name" value="IG_LIKE"/>
    <property type="match status" value="1"/>
</dbReference>
<dbReference type="CDD" id="cd00104">
    <property type="entry name" value="KAZAL_FS"/>
    <property type="match status" value="1"/>
</dbReference>
<dbReference type="Pfam" id="PF07679">
    <property type="entry name" value="I-set"/>
    <property type="match status" value="1"/>
</dbReference>
<keyword evidence="4" id="KW-1015">Disulfide bond</keyword>
<dbReference type="SMART" id="SM00409">
    <property type="entry name" value="IG"/>
    <property type="match status" value="1"/>
</dbReference>
<comment type="caution">
    <text evidence="10">The sequence shown here is derived from an EMBL/GenBank/DDBJ whole genome shotgun (WGS) entry which is preliminary data.</text>
</comment>
<keyword evidence="3 6" id="KW-0732">Signal</keyword>
<comment type="subcellular location">
    <subcellularLocation>
        <location evidence="1">Secreted</location>
    </subcellularLocation>
</comment>
<accession>A0A813PZJ8</accession>
<dbReference type="InterPro" id="IPR002350">
    <property type="entry name" value="Kazal_dom"/>
</dbReference>
<evidence type="ECO:0000259" key="8">
    <source>
        <dbReference type="PROSITE" id="PS51323"/>
    </source>
</evidence>
<protein>
    <submittedName>
        <fullName evidence="10">Uncharacterized protein</fullName>
    </submittedName>
</protein>
<keyword evidence="2" id="KW-0964">Secreted</keyword>
<dbReference type="InterPro" id="IPR003598">
    <property type="entry name" value="Ig_sub2"/>
</dbReference>
<dbReference type="FunFam" id="2.60.40.10:FF:000032">
    <property type="entry name" value="palladin isoform X1"/>
    <property type="match status" value="1"/>
</dbReference>
<dbReference type="InterPro" id="IPR036058">
    <property type="entry name" value="Kazal_dom_sf"/>
</dbReference>
<dbReference type="PANTHER" id="PTHR14186:SF19">
    <property type="entry name" value="INSULIN-LIKE GROWTH FACTOR-BINDING PROTEIN 7"/>
    <property type="match status" value="1"/>
</dbReference>
<dbReference type="InterPro" id="IPR013783">
    <property type="entry name" value="Ig-like_fold"/>
</dbReference>
<dbReference type="GO" id="GO:0005576">
    <property type="term" value="C:extracellular region"/>
    <property type="evidence" value="ECO:0007669"/>
    <property type="project" value="UniProtKB-SubCell"/>
</dbReference>
<gene>
    <name evidence="10" type="ORF">EDS130_LOCUS2564</name>
</gene>
<dbReference type="InterPro" id="IPR009030">
    <property type="entry name" value="Growth_fac_rcpt_cys_sf"/>
</dbReference>
<keyword evidence="5" id="KW-0393">Immunoglobulin domain</keyword>
<dbReference type="SUPFAM" id="SSF100895">
    <property type="entry name" value="Kazal-type serine protease inhibitors"/>
    <property type="match status" value="1"/>
</dbReference>
<dbReference type="SMART" id="SM00408">
    <property type="entry name" value="IGc2"/>
    <property type="match status" value="1"/>
</dbReference>
<dbReference type="GO" id="GO:0005520">
    <property type="term" value="F:insulin-like growth factor binding"/>
    <property type="evidence" value="ECO:0007669"/>
    <property type="project" value="InterPro"/>
</dbReference>
<dbReference type="SMART" id="SM00121">
    <property type="entry name" value="IB"/>
    <property type="match status" value="1"/>
</dbReference>
<dbReference type="SMART" id="SM00280">
    <property type="entry name" value="KAZAL"/>
    <property type="match status" value="1"/>
</dbReference>
<feature type="domain" description="Ig-like" evidence="7">
    <location>
        <begin position="159"/>
        <end position="259"/>
    </location>
</feature>
<evidence type="ECO:0000259" key="7">
    <source>
        <dbReference type="PROSITE" id="PS50835"/>
    </source>
</evidence>
<dbReference type="GO" id="GO:0001558">
    <property type="term" value="P:regulation of cell growth"/>
    <property type="evidence" value="ECO:0007669"/>
    <property type="project" value="InterPro"/>
</dbReference>
<dbReference type="InterPro" id="IPR013098">
    <property type="entry name" value="Ig_I-set"/>
</dbReference>
<dbReference type="Proteomes" id="UP000663852">
    <property type="component" value="Unassembled WGS sequence"/>
</dbReference>
<evidence type="ECO:0000256" key="5">
    <source>
        <dbReference type="ARBA" id="ARBA00023319"/>
    </source>
</evidence>
<feature type="domain" description="Kazal-like" evidence="9">
    <location>
        <begin position="90"/>
        <end position="157"/>
    </location>
</feature>
<evidence type="ECO:0000259" key="9">
    <source>
        <dbReference type="PROSITE" id="PS51465"/>
    </source>
</evidence>
<dbReference type="Pfam" id="PF00219">
    <property type="entry name" value="IGFBP"/>
    <property type="match status" value="1"/>
</dbReference>
<dbReference type="InterPro" id="IPR007110">
    <property type="entry name" value="Ig-like_dom"/>
</dbReference>
<evidence type="ECO:0000256" key="3">
    <source>
        <dbReference type="ARBA" id="ARBA00022729"/>
    </source>
</evidence>
<evidence type="ECO:0000256" key="1">
    <source>
        <dbReference type="ARBA" id="ARBA00004613"/>
    </source>
</evidence>
<dbReference type="InterPro" id="IPR011390">
    <property type="entry name" value="IGFBP_rP_mac25"/>
</dbReference>
<evidence type="ECO:0000256" key="4">
    <source>
        <dbReference type="ARBA" id="ARBA00023157"/>
    </source>
</evidence>
<dbReference type="Pfam" id="PF07648">
    <property type="entry name" value="Kazal_2"/>
    <property type="match status" value="1"/>
</dbReference>
<feature type="domain" description="IGFBP N-terminal" evidence="8">
    <location>
        <begin position="32"/>
        <end position="113"/>
    </location>
</feature>
<dbReference type="Gene3D" id="4.10.40.20">
    <property type="match status" value="1"/>
</dbReference>
<dbReference type="InterPro" id="IPR003599">
    <property type="entry name" value="Ig_sub"/>
</dbReference>
<dbReference type="InterPro" id="IPR036179">
    <property type="entry name" value="Ig-like_dom_sf"/>
</dbReference>
<reference evidence="10" key="1">
    <citation type="submission" date="2021-02" db="EMBL/GenBank/DDBJ databases">
        <authorList>
            <person name="Nowell W R."/>
        </authorList>
    </citation>
    <scope>NUCLEOTIDE SEQUENCE</scope>
</reference>
<dbReference type="GO" id="GO:0009966">
    <property type="term" value="P:regulation of signal transduction"/>
    <property type="evidence" value="ECO:0007669"/>
    <property type="project" value="TreeGrafter"/>
</dbReference>
<proteinExistence type="predicted"/>
<dbReference type="AlphaFoldDB" id="A0A813PZJ8"/>
<name>A0A813PZJ8_ADIRI</name>
<dbReference type="SUPFAM" id="SSF57184">
    <property type="entry name" value="Growth factor receptor domain"/>
    <property type="match status" value="1"/>
</dbReference>
<feature type="signal peptide" evidence="6">
    <location>
        <begin position="1"/>
        <end position="30"/>
    </location>
</feature>
<sequence length="266" mass="29269">MEKETTIKTMATRCLFTLLTLTFVYSAILAQQTKPCEPCDPSKCPLTSDKECLAGLTLDRCGCCQVCAQRESELCNHPDIPASKQYEACGENLQCKIRADTRGAPREARCECNDQVEMCGSDGKTYRNYCHLMESSRLAKIEQKPLIKVFKRKPCDSAPEITLPPVSVSNKTGSNVFLTCEAAGVPLPVVEWVYTAPNGKQIVYPTDDDRISTLVRGGPNAHVLTSWLQIQSLQNNDQGSYTCVASNALGKVERSCTVSVETSREL</sequence>
<dbReference type="InterPro" id="IPR000867">
    <property type="entry name" value="IGFBP-like"/>
</dbReference>
<evidence type="ECO:0000256" key="6">
    <source>
        <dbReference type="SAM" id="SignalP"/>
    </source>
</evidence>
<dbReference type="SUPFAM" id="SSF48726">
    <property type="entry name" value="Immunoglobulin"/>
    <property type="match status" value="1"/>
</dbReference>
<feature type="chain" id="PRO_5032777731" evidence="6">
    <location>
        <begin position="31"/>
        <end position="266"/>
    </location>
</feature>
<dbReference type="PROSITE" id="PS51465">
    <property type="entry name" value="KAZAL_2"/>
    <property type="match status" value="1"/>
</dbReference>
<dbReference type="EMBL" id="CAJNOJ010000006">
    <property type="protein sequence ID" value="CAF0756271.1"/>
    <property type="molecule type" value="Genomic_DNA"/>
</dbReference>
<dbReference type="PROSITE" id="PS51323">
    <property type="entry name" value="IGFBP_N_2"/>
    <property type="match status" value="1"/>
</dbReference>
<evidence type="ECO:0000313" key="10">
    <source>
        <dbReference type="EMBL" id="CAF0756271.1"/>
    </source>
</evidence>
<evidence type="ECO:0000313" key="11">
    <source>
        <dbReference type="Proteomes" id="UP000663852"/>
    </source>
</evidence>